<dbReference type="SUPFAM" id="SSF48452">
    <property type="entry name" value="TPR-like"/>
    <property type="match status" value="2"/>
</dbReference>
<dbReference type="Pfam" id="PF14559">
    <property type="entry name" value="TPR_19"/>
    <property type="match status" value="3"/>
</dbReference>
<proteinExistence type="predicted"/>
<comment type="caution">
    <text evidence="2">The sequence shown here is derived from an EMBL/GenBank/DDBJ whole genome shotgun (WGS) entry which is preliminary data.</text>
</comment>
<dbReference type="RefSeq" id="WP_116649732.1">
    <property type="nucleotide sequence ID" value="NZ_QUZK01000016.1"/>
</dbReference>
<dbReference type="EMBL" id="QUZK01000016">
    <property type="protein sequence ID" value="RFF31720.1"/>
    <property type="molecule type" value="Genomic_DNA"/>
</dbReference>
<keyword evidence="3" id="KW-1185">Reference proteome</keyword>
<evidence type="ECO:0000313" key="2">
    <source>
        <dbReference type="EMBL" id="RFF31720.1"/>
    </source>
</evidence>
<dbReference type="InterPro" id="IPR019734">
    <property type="entry name" value="TPR_rpt"/>
</dbReference>
<dbReference type="Proteomes" id="UP000260351">
    <property type="component" value="Unassembled WGS sequence"/>
</dbReference>
<reference evidence="2 3" key="1">
    <citation type="submission" date="2018-08" db="EMBL/GenBank/DDBJ databases">
        <title>Wenzhouxiangella salilacus sp. nov., a novel bacterium isolated from a saline lake in Xinjiang Province, China.</title>
        <authorList>
            <person name="Han S."/>
        </authorList>
    </citation>
    <scope>NUCLEOTIDE SEQUENCE [LARGE SCALE GENOMIC DNA]</scope>
    <source>
        <strain evidence="2 3">XDB06</strain>
    </source>
</reference>
<dbReference type="SUPFAM" id="SSF52540">
    <property type="entry name" value="P-loop containing nucleoside triphosphate hydrolases"/>
    <property type="match status" value="1"/>
</dbReference>
<organism evidence="2 3">
    <name type="scientific">Wenzhouxiangella sediminis</name>
    <dbReference type="NCBI Taxonomy" id="1792836"/>
    <lineage>
        <taxon>Bacteria</taxon>
        <taxon>Pseudomonadati</taxon>
        <taxon>Pseudomonadota</taxon>
        <taxon>Gammaproteobacteria</taxon>
        <taxon>Chromatiales</taxon>
        <taxon>Wenzhouxiangellaceae</taxon>
        <taxon>Wenzhouxiangella</taxon>
    </lineage>
</organism>
<dbReference type="Gene3D" id="1.25.40.10">
    <property type="entry name" value="Tetratricopeptide repeat domain"/>
    <property type="match status" value="1"/>
</dbReference>
<dbReference type="AlphaFoldDB" id="A0A3E1KB69"/>
<dbReference type="InterPro" id="IPR011990">
    <property type="entry name" value="TPR-like_helical_dom_sf"/>
</dbReference>
<accession>A0A3E1KB69</accession>
<evidence type="ECO:0000313" key="3">
    <source>
        <dbReference type="Proteomes" id="UP000260351"/>
    </source>
</evidence>
<dbReference type="InterPro" id="IPR027417">
    <property type="entry name" value="P-loop_NTPase"/>
</dbReference>
<feature type="repeat" description="TPR" evidence="1">
    <location>
        <begin position="142"/>
        <end position="175"/>
    </location>
</feature>
<dbReference type="SMART" id="SM00028">
    <property type="entry name" value="TPR"/>
    <property type="match status" value="5"/>
</dbReference>
<keyword evidence="1" id="KW-0802">TPR repeat</keyword>
<gene>
    <name evidence="2" type="ORF">DZC52_03460</name>
</gene>
<dbReference type="PANTHER" id="PTHR12558">
    <property type="entry name" value="CELL DIVISION CYCLE 16,23,27"/>
    <property type="match status" value="1"/>
</dbReference>
<name>A0A3E1KB69_9GAMM</name>
<dbReference type="PANTHER" id="PTHR12558:SF13">
    <property type="entry name" value="CELL DIVISION CYCLE PROTEIN 27 HOMOLOG"/>
    <property type="match status" value="1"/>
</dbReference>
<feature type="repeat" description="TPR" evidence="1">
    <location>
        <begin position="74"/>
        <end position="107"/>
    </location>
</feature>
<dbReference type="OrthoDB" id="9814042at2"/>
<sequence>MQTDGELIRQARRLFESGDFAGAEQAYRDLVGQLPEDKRIDATLIIGACQQAQGRDDDALETLQQAVASDDSRAESWFQLGRARRQAGDEKGATEALDKAILLDPNHALARVELGHQALAAGDGERAESHYRTALRAHPDCVPALVGLSERLLEAGQVDQAYELSTRAVQMRPNSIEAQLAAARVFKRSGHPDFAERCLNNALAAAPNNGEIHRAMGQLLLERGRPDEALAAAAEARRCGATDHRLALLEIHALRQLGYLPEARRRLEALSRQQLLDAASLLMLAELRLADGEAAGARELLEQIEADWPAAAQLIRAQLAELEGDRARAAELAAGLHNDASPRLKRQSRLLSARLALADDRPEACIDALRPLAAEGDDDPYMRWMLARALDQADQHAEAAEHLRRTGWRSPALLQAAEEELPEDLYEALSAFDGADWPSQPPADERAQPVFILGWPGSGRDQLLAALAEHEGTSVLGREDARQRREALGLPAWPEDLSSADEGQVRLARKRYLRQADRKAERVLEPMWLPMAALPALARYFPGSAVVLADADLRDLELDWRLSGYRGIEDLRALWQREQDVLETLLERLPLEFLVFSRSDLERDTGEVAAELARLLDLEDRAALAESIGRRLTALKPTGHWRHYGDLFADPSAD</sequence>
<dbReference type="PROSITE" id="PS50005">
    <property type="entry name" value="TPR"/>
    <property type="match status" value="3"/>
</dbReference>
<protein>
    <submittedName>
        <fullName evidence="2">Tetratricopeptide repeat protein</fullName>
    </submittedName>
</protein>
<feature type="repeat" description="TPR" evidence="1">
    <location>
        <begin position="108"/>
        <end position="141"/>
    </location>
</feature>
<evidence type="ECO:0000256" key="1">
    <source>
        <dbReference type="PROSITE-ProRule" id="PRU00339"/>
    </source>
</evidence>